<proteinExistence type="inferred from homology"/>
<evidence type="ECO:0000256" key="3">
    <source>
        <dbReference type="ARBA" id="ARBA00022729"/>
    </source>
</evidence>
<dbReference type="Pfam" id="PF09084">
    <property type="entry name" value="NMT1"/>
    <property type="match status" value="1"/>
</dbReference>
<comment type="caution">
    <text evidence="6">The sequence shown here is derived from an EMBL/GenBank/DDBJ whole genome shotgun (WGS) entry which is preliminary data.</text>
</comment>
<sequence length="362" mass="40348">MKKRKLLLIVLSMLIISTLVGCTKKDEGKKVGNVDDDYEINLGYYNCDHMVGAAIGEAAGIYKDLGLNVKLTGNGKVPEAMAAGQMDAGYIGNRGLIAANGKGAPILIGANNHIGGSMYLVVANDIEKPEELYGQKVAIGSTQDEGWIAGYSKLLNLSTDEKDYDIVNISSDADAYMALATGQIKAFTSCDPWASMAVYEGKGKIMATYMEMDDKMGICCAFSLNEKFVEEHPELAEKLLTAHQRSIEYVYEHPHEAAKIFAKYYNVPEEVAIMTIYKKCVEEGRTLTWEIEEESFQHAYDVYKRYDLIETLPEFKDLIAYDIYNAAKLGDFDEFIKEKVDSVFPIGMSYEDFKKKAMEIDE</sequence>
<dbReference type="EMBL" id="LTDM01000044">
    <property type="protein sequence ID" value="OLS02029.1"/>
    <property type="molecule type" value="Genomic_DNA"/>
</dbReference>
<evidence type="ECO:0000259" key="5">
    <source>
        <dbReference type="Pfam" id="PF09084"/>
    </source>
</evidence>
<comment type="similarity">
    <text evidence="2">Belongs to the bacterial solute-binding protein SsuA/TauA family.</text>
</comment>
<dbReference type="PROSITE" id="PS51257">
    <property type="entry name" value="PROKAR_LIPOPROTEIN"/>
    <property type="match status" value="1"/>
</dbReference>
<comment type="subcellular location">
    <subcellularLocation>
        <location evidence="1">Periplasm</location>
    </subcellularLocation>
</comment>
<keyword evidence="3 4" id="KW-0732">Signal</keyword>
<accession>A0A1U7M488</accession>
<gene>
    <name evidence="6" type="primary">ssuA_2</name>
    <name evidence="6" type="ORF">TICRE_20040</name>
</gene>
<feature type="signal peptide" evidence="4">
    <location>
        <begin position="1"/>
        <end position="21"/>
    </location>
</feature>
<organism evidence="6 7">
    <name type="scientific">Tissierella creatinophila DSM 6911</name>
    <dbReference type="NCBI Taxonomy" id="1123403"/>
    <lineage>
        <taxon>Bacteria</taxon>
        <taxon>Bacillati</taxon>
        <taxon>Bacillota</taxon>
        <taxon>Tissierellia</taxon>
        <taxon>Tissierellales</taxon>
        <taxon>Tissierellaceae</taxon>
        <taxon>Tissierella</taxon>
    </lineage>
</organism>
<dbReference type="GO" id="GO:0042597">
    <property type="term" value="C:periplasmic space"/>
    <property type="evidence" value="ECO:0007669"/>
    <property type="project" value="UniProtKB-SubCell"/>
</dbReference>
<feature type="chain" id="PRO_5039141856" evidence="4">
    <location>
        <begin position="22"/>
        <end position="362"/>
    </location>
</feature>
<dbReference type="PANTHER" id="PTHR30024">
    <property type="entry name" value="ALIPHATIC SULFONATES-BINDING PROTEIN-RELATED"/>
    <property type="match status" value="1"/>
</dbReference>
<evidence type="ECO:0000256" key="4">
    <source>
        <dbReference type="SAM" id="SignalP"/>
    </source>
</evidence>
<keyword evidence="7" id="KW-1185">Reference proteome</keyword>
<evidence type="ECO:0000256" key="1">
    <source>
        <dbReference type="ARBA" id="ARBA00004418"/>
    </source>
</evidence>
<dbReference type="RefSeq" id="WP_075727634.1">
    <property type="nucleotide sequence ID" value="NZ_LTDM01000044.1"/>
</dbReference>
<name>A0A1U7M488_TISCR</name>
<evidence type="ECO:0000256" key="2">
    <source>
        <dbReference type="ARBA" id="ARBA00010742"/>
    </source>
</evidence>
<dbReference type="Proteomes" id="UP000186112">
    <property type="component" value="Unassembled WGS sequence"/>
</dbReference>
<dbReference type="AlphaFoldDB" id="A0A1U7M488"/>
<dbReference type="NCBIfam" id="NF040735">
    <property type="entry name" value="SBP_SaoX"/>
    <property type="match status" value="1"/>
</dbReference>
<dbReference type="PANTHER" id="PTHR30024:SF47">
    <property type="entry name" value="TAURINE-BINDING PERIPLASMIC PROTEIN"/>
    <property type="match status" value="1"/>
</dbReference>
<evidence type="ECO:0000313" key="7">
    <source>
        <dbReference type="Proteomes" id="UP000186112"/>
    </source>
</evidence>
<feature type="domain" description="SsuA/THI5-like" evidence="5">
    <location>
        <begin position="54"/>
        <end position="257"/>
    </location>
</feature>
<dbReference type="Gene3D" id="3.40.190.10">
    <property type="entry name" value="Periplasmic binding protein-like II"/>
    <property type="match status" value="2"/>
</dbReference>
<protein>
    <submittedName>
        <fullName evidence="6">Putative aliphatic sulfonates-binding protein</fullName>
    </submittedName>
</protein>
<dbReference type="SUPFAM" id="SSF53850">
    <property type="entry name" value="Periplasmic binding protein-like II"/>
    <property type="match status" value="1"/>
</dbReference>
<evidence type="ECO:0000313" key="6">
    <source>
        <dbReference type="EMBL" id="OLS02029.1"/>
    </source>
</evidence>
<dbReference type="InterPro" id="IPR015168">
    <property type="entry name" value="SsuA/THI5"/>
</dbReference>
<reference evidence="6 7" key="1">
    <citation type="submission" date="2016-02" db="EMBL/GenBank/DDBJ databases">
        <title>Genome sequence of Tissierella creatinophila DSM 6911.</title>
        <authorList>
            <person name="Poehlein A."/>
            <person name="Daniel R."/>
        </authorList>
    </citation>
    <scope>NUCLEOTIDE SEQUENCE [LARGE SCALE GENOMIC DNA]</scope>
    <source>
        <strain evidence="6 7">DSM 6911</strain>
    </source>
</reference>